<feature type="domain" description="RanBP2-type" evidence="6">
    <location>
        <begin position="73"/>
        <end position="97"/>
    </location>
</feature>
<dbReference type="Pfam" id="PF08939">
    <property type="entry name" value="Bles03"/>
    <property type="match status" value="1"/>
</dbReference>
<dbReference type="InterPro" id="IPR015034">
    <property type="entry name" value="Bles03"/>
</dbReference>
<keyword evidence="4" id="KW-0862">Zinc</keyword>
<keyword evidence="2" id="KW-0479">Metal-binding</keyword>
<gene>
    <name evidence="7" type="ORF">LGLO00237_LOCUS9342</name>
</gene>
<feature type="region of interest" description="Disordered" evidence="5">
    <location>
        <begin position="21"/>
        <end position="64"/>
    </location>
</feature>
<keyword evidence="3" id="KW-0863">Zinc-finger</keyword>
<name>A0A7S3YPD4_9EUKA</name>
<evidence type="ECO:0000256" key="4">
    <source>
        <dbReference type="ARBA" id="ARBA00022833"/>
    </source>
</evidence>
<dbReference type="InterPro" id="IPR001876">
    <property type="entry name" value="Znf_RanBP2"/>
</dbReference>
<protein>
    <recommendedName>
        <fullName evidence="6">RanBP2-type domain-containing protein</fullName>
    </recommendedName>
</protein>
<accession>A0A7S3YPD4</accession>
<organism evidence="7">
    <name type="scientific">Lotharella globosa</name>
    <dbReference type="NCBI Taxonomy" id="91324"/>
    <lineage>
        <taxon>Eukaryota</taxon>
        <taxon>Sar</taxon>
        <taxon>Rhizaria</taxon>
        <taxon>Cercozoa</taxon>
        <taxon>Chlorarachniophyceae</taxon>
        <taxon>Lotharella</taxon>
    </lineage>
</organism>
<evidence type="ECO:0000259" key="6">
    <source>
        <dbReference type="SMART" id="SM00547"/>
    </source>
</evidence>
<dbReference type="EMBL" id="HBIV01012630">
    <property type="protein sequence ID" value="CAE0657773.1"/>
    <property type="molecule type" value="Transcribed_RNA"/>
</dbReference>
<dbReference type="SUPFAM" id="SSF55418">
    <property type="entry name" value="eIF4e-like"/>
    <property type="match status" value="1"/>
</dbReference>
<comment type="similarity">
    <text evidence="1">Belongs to the UPF0696 family.</text>
</comment>
<evidence type="ECO:0000256" key="1">
    <source>
        <dbReference type="ARBA" id="ARBA00010568"/>
    </source>
</evidence>
<evidence type="ECO:0000256" key="5">
    <source>
        <dbReference type="SAM" id="MobiDB-lite"/>
    </source>
</evidence>
<evidence type="ECO:0000256" key="3">
    <source>
        <dbReference type="ARBA" id="ARBA00022771"/>
    </source>
</evidence>
<dbReference type="PANTHER" id="PTHR31977:SF1">
    <property type="entry name" value="UPF0696 PROTEIN C11ORF68"/>
    <property type="match status" value="1"/>
</dbReference>
<dbReference type="AlphaFoldDB" id="A0A7S3YPD4"/>
<proteinExistence type="inferred from homology"/>
<dbReference type="PANTHER" id="PTHR31977">
    <property type="entry name" value="UPF0696 PROTEIN C11ORF68"/>
    <property type="match status" value="1"/>
</dbReference>
<dbReference type="GO" id="GO:0008270">
    <property type="term" value="F:zinc ion binding"/>
    <property type="evidence" value="ECO:0007669"/>
    <property type="project" value="UniProtKB-KW"/>
</dbReference>
<evidence type="ECO:0000256" key="2">
    <source>
        <dbReference type="ARBA" id="ARBA00022723"/>
    </source>
</evidence>
<reference evidence="7" key="1">
    <citation type="submission" date="2021-01" db="EMBL/GenBank/DDBJ databases">
        <authorList>
            <person name="Corre E."/>
            <person name="Pelletier E."/>
            <person name="Niang G."/>
            <person name="Scheremetjew M."/>
            <person name="Finn R."/>
            <person name="Kale V."/>
            <person name="Holt S."/>
            <person name="Cochrane G."/>
            <person name="Meng A."/>
            <person name="Brown T."/>
            <person name="Cohen L."/>
        </authorList>
    </citation>
    <scope>NUCLEOTIDE SEQUENCE</scope>
    <source>
        <strain evidence="7">CCCM811</strain>
    </source>
</reference>
<dbReference type="SMART" id="SM00547">
    <property type="entry name" value="ZnF_RBZ"/>
    <property type="match status" value="1"/>
</dbReference>
<sequence>MGDDLGGLDIILPIKRNLKRGCNQVGGKNEKDEKKGQRAKSARIGKAPEPQHVASADNGSSSSVDFKGAVKSGGSSCPKCTFLNCPEATACLMCHASLRSKNPTHRLEDETPSDYVKRRPPSQFSQDDWYWIHSPEEKEKREGNGCEMSINEAIELLHALWDSLDERNKTLENLWKISDDNRFAKILSGKWMMFVKTPDVDRVWAVIVHGVVSGRLGCTAKVGPKSSAHPCETHLICVYTDDFRDKDDVDRVLKELRRLGFEAGMSYKADVATYLGIYRNNPWGISPNFYYARKHACVCQRRKDKAKQQKNTIEKYTRKAARR</sequence>
<dbReference type="Gene3D" id="3.30.760.10">
    <property type="entry name" value="RNA Cap, Translation Initiation Factor Eif4e"/>
    <property type="match status" value="1"/>
</dbReference>
<dbReference type="InterPro" id="IPR023398">
    <property type="entry name" value="TIF_eIF4e-like"/>
</dbReference>
<evidence type="ECO:0000313" key="7">
    <source>
        <dbReference type="EMBL" id="CAE0657773.1"/>
    </source>
</evidence>